<evidence type="ECO:0000313" key="2">
    <source>
        <dbReference type="EMBL" id="CAG7909979.1"/>
    </source>
</evidence>
<feature type="compositionally biased region" description="Basic and acidic residues" evidence="1">
    <location>
        <begin position="184"/>
        <end position="229"/>
    </location>
</feature>
<proteinExistence type="predicted"/>
<reference evidence="2 3" key="1">
    <citation type="submission" date="2021-07" db="EMBL/GenBank/DDBJ databases">
        <authorList>
            <consortium name="Genoscope - CEA"/>
            <person name="William W."/>
        </authorList>
    </citation>
    <scope>NUCLEOTIDE SEQUENCE [LARGE SCALE GENOMIC DNA]</scope>
</reference>
<dbReference type="Proteomes" id="UP000694005">
    <property type="component" value="Chromosome A10"/>
</dbReference>
<feature type="compositionally biased region" description="Pro residues" evidence="1">
    <location>
        <begin position="230"/>
        <end position="242"/>
    </location>
</feature>
<accession>A0A8D9I652</accession>
<sequence length="256" mass="29048">MNKLMMYYKEDSALASSRFHQLSLSLSLCLLIMSLKKVFTKFIGTVLLGMEKSVDAKNLKESEKFVFEWKKLGHVGATGVAEHLQEKHGLEASPTVVGDGEETIPVFSVSHDKFTHEFHVGESRYRYMRVNGKAKEMSKEYSALMTEFWAEFGRKQAKIAKRVKAKATKERDDASYEISLEIQKEKKEAEKKDEEEAKKKEAEKKEEEEAKKKDEEAKKEETPPKEKPSPETPPPQTPPSETPLPVTGAGKPLPEE</sequence>
<dbReference type="EMBL" id="LS974626">
    <property type="protein sequence ID" value="CAG7909979.1"/>
    <property type="molecule type" value="Genomic_DNA"/>
</dbReference>
<name>A0A8D9I652_BRACM</name>
<evidence type="ECO:0000256" key="1">
    <source>
        <dbReference type="SAM" id="MobiDB-lite"/>
    </source>
</evidence>
<gene>
    <name evidence="2" type="ORF">BRAPAZ1V2_A10P12250.2</name>
</gene>
<dbReference type="AlphaFoldDB" id="A0A8D9I652"/>
<protein>
    <submittedName>
        <fullName evidence="2">Uncharacterized protein</fullName>
    </submittedName>
</protein>
<dbReference type="Gramene" id="A10p12250.2_BraZ1">
    <property type="protein sequence ID" value="A10p12250.2_BraZ1.CDS.1"/>
    <property type="gene ID" value="A10g12250.2_BraZ1"/>
</dbReference>
<feature type="region of interest" description="Disordered" evidence="1">
    <location>
        <begin position="184"/>
        <end position="256"/>
    </location>
</feature>
<organism evidence="2 3">
    <name type="scientific">Brassica campestris</name>
    <name type="common">Field mustard</name>
    <dbReference type="NCBI Taxonomy" id="3711"/>
    <lineage>
        <taxon>Eukaryota</taxon>
        <taxon>Viridiplantae</taxon>
        <taxon>Streptophyta</taxon>
        <taxon>Embryophyta</taxon>
        <taxon>Tracheophyta</taxon>
        <taxon>Spermatophyta</taxon>
        <taxon>Magnoliopsida</taxon>
        <taxon>eudicotyledons</taxon>
        <taxon>Gunneridae</taxon>
        <taxon>Pentapetalae</taxon>
        <taxon>rosids</taxon>
        <taxon>malvids</taxon>
        <taxon>Brassicales</taxon>
        <taxon>Brassicaceae</taxon>
        <taxon>Brassiceae</taxon>
        <taxon>Brassica</taxon>
    </lineage>
</organism>
<evidence type="ECO:0000313" key="3">
    <source>
        <dbReference type="Proteomes" id="UP000694005"/>
    </source>
</evidence>